<dbReference type="InterPro" id="IPR009030">
    <property type="entry name" value="Growth_fac_rcpt_cys_sf"/>
</dbReference>
<feature type="disulfide bond" evidence="14">
    <location>
        <begin position="1617"/>
        <end position="1632"/>
    </location>
</feature>
<feature type="disulfide bond" evidence="14">
    <location>
        <begin position="1796"/>
        <end position="1811"/>
    </location>
</feature>
<dbReference type="InterPro" id="IPR001881">
    <property type="entry name" value="EGF-like_Ca-bd_dom"/>
</dbReference>
<protein>
    <recommendedName>
        <fullName evidence="19">EGF-like domain-containing protein</fullName>
    </recommendedName>
</protein>
<feature type="repeat" description="LDL-receptor class B" evidence="15">
    <location>
        <begin position="3278"/>
        <end position="3320"/>
    </location>
</feature>
<evidence type="ECO:0000256" key="9">
    <source>
        <dbReference type="ARBA" id="ARBA00023136"/>
    </source>
</evidence>
<feature type="disulfide bond" evidence="14">
    <location>
        <begin position="2359"/>
        <end position="2374"/>
    </location>
</feature>
<feature type="disulfide bond" evidence="14">
    <location>
        <begin position="1482"/>
        <end position="1497"/>
    </location>
</feature>
<dbReference type="Pfam" id="PF00058">
    <property type="entry name" value="Ldl_recept_b"/>
    <property type="match status" value="1"/>
</dbReference>
<organism evidence="20 21">
    <name type="scientific">Ameiurus melas</name>
    <name type="common">Black bullhead</name>
    <name type="synonym">Silurus melas</name>
    <dbReference type="NCBI Taxonomy" id="219545"/>
    <lineage>
        <taxon>Eukaryota</taxon>
        <taxon>Metazoa</taxon>
        <taxon>Chordata</taxon>
        <taxon>Craniata</taxon>
        <taxon>Vertebrata</taxon>
        <taxon>Euteleostomi</taxon>
        <taxon>Actinopterygii</taxon>
        <taxon>Neopterygii</taxon>
        <taxon>Teleostei</taxon>
        <taxon>Ostariophysi</taxon>
        <taxon>Siluriformes</taxon>
        <taxon>Ictaluridae</taxon>
        <taxon>Ameiurus</taxon>
    </lineage>
</organism>
<dbReference type="InterPro" id="IPR000033">
    <property type="entry name" value="LDLR_classB_rpt"/>
</dbReference>
<dbReference type="PROSITE" id="PS01186">
    <property type="entry name" value="EGF_2"/>
    <property type="match status" value="2"/>
</dbReference>
<feature type="region of interest" description="Disordered" evidence="16">
    <location>
        <begin position="3873"/>
        <end position="3893"/>
    </location>
</feature>
<feature type="disulfide bond" evidence="14">
    <location>
        <begin position="2103"/>
        <end position="2118"/>
    </location>
</feature>
<feature type="disulfide bond" evidence="14">
    <location>
        <begin position="2187"/>
        <end position="2202"/>
    </location>
</feature>
<dbReference type="FunFam" id="4.10.400.10:FF:000045">
    <property type="entry name" value="Low-density lipoprotein receptor-related protein 2"/>
    <property type="match status" value="1"/>
</dbReference>
<dbReference type="PROSITE" id="PS00010">
    <property type="entry name" value="ASX_HYDROXYL"/>
    <property type="match status" value="2"/>
</dbReference>
<feature type="domain" description="EGF-like" evidence="19">
    <location>
        <begin position="215"/>
        <end position="254"/>
    </location>
</feature>
<feature type="disulfide bond" evidence="14">
    <location>
        <begin position="2315"/>
        <end position="2330"/>
    </location>
</feature>
<feature type="disulfide bond" evidence="14">
    <location>
        <begin position="81"/>
        <end position="96"/>
    </location>
</feature>
<keyword evidence="12" id="KW-0325">Glycoprotein</keyword>
<keyword evidence="7" id="KW-0677">Repeat</keyword>
<feature type="disulfide bond" evidence="14">
    <location>
        <begin position="1567"/>
        <end position="1582"/>
    </location>
</feature>
<feature type="disulfide bond" evidence="14">
    <location>
        <begin position="2488"/>
        <end position="2503"/>
    </location>
</feature>
<feature type="disulfide bond" evidence="14">
    <location>
        <begin position="102"/>
        <end position="114"/>
    </location>
</feature>
<dbReference type="InterPro" id="IPR051221">
    <property type="entry name" value="LDLR-related"/>
</dbReference>
<keyword evidence="11" id="KW-0675">Receptor</keyword>
<dbReference type="CDD" id="cd00054">
    <property type="entry name" value="EGF_CA"/>
    <property type="match status" value="2"/>
</dbReference>
<comment type="subcellular location">
    <subcellularLocation>
        <location evidence="2">Endomembrane system</location>
    </subcellularLocation>
    <subcellularLocation>
        <location evidence="1">Membrane</location>
        <topology evidence="1">Single-pass membrane protein</topology>
    </subcellularLocation>
</comment>
<feature type="disulfide bond" evidence="14">
    <location>
        <begin position="2706"/>
        <end position="2721"/>
    </location>
</feature>
<feature type="domain" description="EGF-like" evidence="19">
    <location>
        <begin position="3057"/>
        <end position="3091"/>
    </location>
</feature>
<dbReference type="SMART" id="SM00181">
    <property type="entry name" value="EGF"/>
    <property type="match status" value="20"/>
</dbReference>
<feature type="disulfide bond" evidence="14">
    <location>
        <begin position="1835"/>
        <end position="1850"/>
    </location>
</feature>
<evidence type="ECO:0000256" key="6">
    <source>
        <dbReference type="ARBA" id="ARBA00022729"/>
    </source>
</evidence>
<feature type="chain" id="PRO_5029749194" description="EGF-like domain-containing protein" evidence="18">
    <location>
        <begin position="23"/>
        <end position="3893"/>
    </location>
</feature>
<gene>
    <name evidence="20" type="ORF">AMELA_G00144890</name>
</gene>
<feature type="region of interest" description="Disordered" evidence="16">
    <location>
        <begin position="1884"/>
        <end position="1906"/>
    </location>
</feature>
<feature type="disulfide bond" evidence="14">
    <location>
        <begin position="1056"/>
        <end position="1071"/>
    </location>
</feature>
<feature type="disulfide bond" evidence="14">
    <location>
        <begin position="2865"/>
        <end position="2883"/>
    </location>
</feature>
<feature type="disulfide bond" evidence="14">
    <location>
        <begin position="1532"/>
        <end position="1547"/>
    </location>
</feature>
<dbReference type="PANTHER" id="PTHR22722:SF12">
    <property type="entry name" value="EGF-LIKE DOMAIN-CONTAINING PROTEIN"/>
    <property type="match status" value="1"/>
</dbReference>
<feature type="disulfide bond" evidence="14">
    <location>
        <begin position="2577"/>
        <end position="2592"/>
    </location>
</feature>
<name>A0A7J6AIE1_AMEME</name>
<feature type="disulfide bond" evidence="14">
    <location>
        <begin position="109"/>
        <end position="127"/>
    </location>
</feature>
<feature type="disulfide bond" evidence="14">
    <location>
        <begin position="2979"/>
        <end position="2991"/>
    </location>
</feature>
<dbReference type="FunFam" id="4.10.400.10:FF:000034">
    <property type="entry name" value="Low-density lipoprotein receptor-related protein 2"/>
    <property type="match status" value="1"/>
</dbReference>
<feature type="disulfide bond" evidence="14">
    <location>
        <begin position="2877"/>
        <end position="2892"/>
    </location>
</feature>
<evidence type="ECO:0000256" key="3">
    <source>
        <dbReference type="ARBA" id="ARBA00022536"/>
    </source>
</evidence>
<feature type="disulfide bond" evidence="14">
    <location>
        <begin position="2795"/>
        <end position="2810"/>
    </location>
</feature>
<comment type="caution">
    <text evidence="20">The sequence shown here is derived from an EMBL/GenBank/DDBJ whole genome shotgun (WGS) entry which is preliminary data.</text>
</comment>
<dbReference type="FunFam" id="2.120.10.30:FF:000241">
    <property type="entry name" value="Low-density lipoprotein receptor-related protein 6"/>
    <property type="match status" value="1"/>
</dbReference>
<keyword evidence="5 17" id="KW-0812">Transmembrane</keyword>
<dbReference type="EMBL" id="JAAGNN010000012">
    <property type="protein sequence ID" value="KAF4081837.1"/>
    <property type="molecule type" value="Genomic_DNA"/>
</dbReference>
<feature type="disulfide bond" evidence="14">
    <location>
        <begin position="1976"/>
        <end position="1991"/>
    </location>
</feature>
<dbReference type="GO" id="GO:0016324">
    <property type="term" value="C:apical plasma membrane"/>
    <property type="evidence" value="ECO:0007669"/>
    <property type="project" value="TreeGrafter"/>
</dbReference>
<feature type="disulfide bond" evidence="14">
    <location>
        <begin position="2025"/>
        <end position="2040"/>
    </location>
</feature>
<feature type="disulfide bond" evidence="14">
    <location>
        <begin position="873"/>
        <end position="888"/>
    </location>
</feature>
<dbReference type="SMART" id="SM00135">
    <property type="entry name" value="LY"/>
    <property type="match status" value="12"/>
</dbReference>
<feature type="disulfide bond" evidence="14">
    <location>
        <begin position="2898"/>
        <end position="2910"/>
    </location>
</feature>
<dbReference type="SUPFAM" id="SSF57196">
    <property type="entry name" value="EGF/Laminin"/>
    <property type="match status" value="3"/>
</dbReference>
<accession>A0A7J6AIE1</accession>
<dbReference type="GO" id="GO:0042562">
    <property type="term" value="F:hormone binding"/>
    <property type="evidence" value="ECO:0007669"/>
    <property type="project" value="TreeGrafter"/>
</dbReference>
<feature type="disulfide bond" evidence="14">
    <location>
        <begin position="1178"/>
        <end position="1193"/>
    </location>
</feature>
<feature type="disulfide bond" evidence="14">
    <location>
        <begin position="961"/>
        <end position="976"/>
    </location>
</feature>
<feature type="disulfide bond" evidence="14">
    <location>
        <begin position="2527"/>
        <end position="2542"/>
    </location>
</feature>
<feature type="disulfide bond" evidence="14">
    <location>
        <begin position="2671"/>
        <end position="2686"/>
    </location>
</feature>
<feature type="disulfide bond" evidence="14">
    <location>
        <begin position="121"/>
        <end position="136"/>
    </location>
</feature>
<dbReference type="FunFam" id="2.10.25.10:FF:000010">
    <property type="entry name" value="Pro-epidermal growth factor"/>
    <property type="match status" value="1"/>
</dbReference>
<evidence type="ECO:0000256" key="10">
    <source>
        <dbReference type="ARBA" id="ARBA00023157"/>
    </source>
</evidence>
<feature type="disulfide bond" evidence="14">
    <location>
        <begin position="25"/>
        <end position="37"/>
    </location>
</feature>
<reference evidence="20 21" key="1">
    <citation type="submission" date="2020-02" db="EMBL/GenBank/DDBJ databases">
        <title>A chromosome-scale genome assembly of the black bullhead catfish (Ameiurus melas).</title>
        <authorList>
            <person name="Wen M."/>
            <person name="Zham M."/>
            <person name="Cabau C."/>
            <person name="Klopp C."/>
            <person name="Donnadieu C."/>
            <person name="Roques C."/>
            <person name="Bouchez O."/>
            <person name="Lampietro C."/>
            <person name="Jouanno E."/>
            <person name="Herpin A."/>
            <person name="Louis A."/>
            <person name="Berthelot C."/>
            <person name="Parey E."/>
            <person name="Roest-Crollius H."/>
            <person name="Braasch I."/>
            <person name="Postlethwait J."/>
            <person name="Robinson-Rechavi M."/>
            <person name="Echchiki A."/>
            <person name="Begum T."/>
            <person name="Montfort J."/>
            <person name="Schartl M."/>
            <person name="Bobe J."/>
            <person name="Guiguen Y."/>
        </authorList>
    </citation>
    <scope>NUCLEOTIDE SEQUENCE [LARGE SCALE GENOMIC DNA]</scope>
    <source>
        <strain evidence="20">M_S1</strain>
        <tissue evidence="20">Blood</tissue>
    </source>
</reference>
<dbReference type="InterPro" id="IPR018097">
    <property type="entry name" value="EGF_Ca-bd_CS"/>
</dbReference>
<keyword evidence="10 13" id="KW-1015">Disulfide bond</keyword>
<dbReference type="PROSITE" id="PS50068">
    <property type="entry name" value="LDLRA_2"/>
    <property type="match status" value="56"/>
</dbReference>
<dbReference type="Pfam" id="PF14670">
    <property type="entry name" value="FXa_inhibition"/>
    <property type="match status" value="1"/>
</dbReference>
<dbReference type="GO" id="GO:0043235">
    <property type="term" value="C:receptor complex"/>
    <property type="evidence" value="ECO:0007669"/>
    <property type="project" value="TreeGrafter"/>
</dbReference>
<feature type="disulfide bond" evidence="14">
    <location>
        <begin position="2917"/>
        <end position="2932"/>
    </location>
</feature>
<evidence type="ECO:0000256" key="5">
    <source>
        <dbReference type="ARBA" id="ARBA00022692"/>
    </source>
</evidence>
<evidence type="ECO:0000256" key="2">
    <source>
        <dbReference type="ARBA" id="ARBA00004308"/>
    </source>
</evidence>
<keyword evidence="21" id="KW-1185">Reference proteome</keyword>
<dbReference type="GO" id="GO:0006898">
    <property type="term" value="P:receptor-mediated endocytosis"/>
    <property type="evidence" value="ECO:0007669"/>
    <property type="project" value="TreeGrafter"/>
</dbReference>
<feature type="disulfide bond" evidence="14">
    <location>
        <begin position="1096"/>
        <end position="1111"/>
    </location>
</feature>
<comment type="caution">
    <text evidence="13">Lacks conserved residue(s) required for the propagation of feature annotation.</text>
</comment>
<evidence type="ECO:0000256" key="14">
    <source>
        <dbReference type="PROSITE-ProRule" id="PRU00124"/>
    </source>
</evidence>
<feature type="disulfide bond" evidence="14">
    <location>
        <begin position="861"/>
        <end position="879"/>
    </location>
</feature>
<feature type="disulfide bond" evidence="14">
    <location>
        <begin position="2858"/>
        <end position="2870"/>
    </location>
</feature>
<evidence type="ECO:0000256" key="17">
    <source>
        <dbReference type="SAM" id="Phobius"/>
    </source>
</evidence>
<evidence type="ECO:0000256" key="12">
    <source>
        <dbReference type="ARBA" id="ARBA00023180"/>
    </source>
</evidence>
<feature type="disulfide bond" evidence="14">
    <location>
        <begin position="44"/>
        <end position="59"/>
    </location>
</feature>
<dbReference type="Gene3D" id="4.10.1220.10">
    <property type="entry name" value="EGF-type module"/>
    <property type="match status" value="2"/>
</dbReference>
<dbReference type="PROSITE" id="PS00022">
    <property type="entry name" value="EGF_1"/>
    <property type="match status" value="1"/>
</dbReference>
<dbReference type="SMART" id="SM00192">
    <property type="entry name" value="LDLa"/>
    <property type="match status" value="56"/>
</dbReference>
<feature type="disulfide bond" evidence="14">
    <location>
        <begin position="2449"/>
        <end position="2464"/>
    </location>
</feature>
<feature type="disulfide bond" evidence="14">
    <location>
        <begin position="1396"/>
        <end position="1411"/>
    </location>
</feature>
<feature type="disulfide bond" evidence="14">
    <location>
        <begin position="1131"/>
        <end position="1146"/>
    </location>
</feature>
<feature type="disulfide bond" evidence="13">
    <location>
        <begin position="3807"/>
        <end position="3816"/>
    </location>
</feature>
<keyword evidence="9 17" id="KW-0472">Membrane</keyword>
<feature type="disulfide bond" evidence="14">
    <location>
        <begin position="1000"/>
        <end position="1015"/>
    </location>
</feature>
<dbReference type="InterPro" id="IPR011042">
    <property type="entry name" value="6-blade_b-propeller_TolB-like"/>
</dbReference>
<dbReference type="Proteomes" id="UP000593565">
    <property type="component" value="Unassembled WGS sequence"/>
</dbReference>
<evidence type="ECO:0000313" key="20">
    <source>
        <dbReference type="EMBL" id="KAF4081837.1"/>
    </source>
</evidence>
<dbReference type="SMART" id="SM00179">
    <property type="entry name" value="EGF_CA"/>
    <property type="match status" value="5"/>
</dbReference>
<dbReference type="Gene3D" id="2.10.25.10">
    <property type="entry name" value="Laminin"/>
    <property type="match status" value="4"/>
</dbReference>
<feature type="transmembrane region" description="Helical" evidence="17">
    <location>
        <begin position="3824"/>
        <end position="3844"/>
    </location>
</feature>
<feature type="domain" description="EGF-like" evidence="19">
    <location>
        <begin position="3781"/>
        <end position="3817"/>
    </location>
</feature>
<feature type="disulfide bond" evidence="14">
    <location>
        <begin position="146"/>
        <end position="164"/>
    </location>
</feature>
<keyword evidence="3 13" id="KW-0245">EGF-like domain</keyword>
<feature type="disulfide bond" evidence="14">
    <location>
        <begin position="2986"/>
        <end position="3004"/>
    </location>
</feature>
<feature type="disulfide bond" evidence="14">
    <location>
        <begin position="1746"/>
        <end position="1761"/>
    </location>
</feature>
<keyword evidence="4" id="KW-0254">Endocytosis</keyword>
<feature type="disulfide bond" evidence="14">
    <location>
        <begin position="1307"/>
        <end position="1322"/>
    </location>
</feature>
<feature type="disulfide bond" evidence="14">
    <location>
        <begin position="2399"/>
        <end position="2414"/>
    </location>
</feature>
<feature type="disulfide bond" evidence="14">
    <location>
        <begin position="2959"/>
        <end position="2974"/>
    </location>
</feature>
<evidence type="ECO:0000256" key="1">
    <source>
        <dbReference type="ARBA" id="ARBA00004167"/>
    </source>
</evidence>
<dbReference type="PROSITE" id="PS51120">
    <property type="entry name" value="LDLRB"/>
    <property type="match status" value="2"/>
</dbReference>
<dbReference type="Pfam" id="PF00057">
    <property type="entry name" value="Ldl_recept_a"/>
    <property type="match status" value="48"/>
</dbReference>
<feature type="disulfide bond" evidence="14">
    <location>
        <begin position="1711"/>
        <end position="1726"/>
    </location>
</feature>
<feature type="disulfide bond" evidence="14">
    <location>
        <begin position="32"/>
        <end position="50"/>
    </location>
</feature>
<feature type="disulfide bond" evidence="14">
    <location>
        <begin position="2147"/>
        <end position="2162"/>
    </location>
</feature>
<dbReference type="Gene3D" id="2.120.10.30">
    <property type="entry name" value="TolB, C-terminal domain"/>
    <property type="match status" value="4"/>
</dbReference>
<dbReference type="SUPFAM" id="SSF57424">
    <property type="entry name" value="LDL receptor-like module"/>
    <property type="match status" value="56"/>
</dbReference>
<feature type="disulfide bond" evidence="14">
    <location>
        <begin position="1435"/>
        <end position="1450"/>
    </location>
</feature>
<evidence type="ECO:0000256" key="7">
    <source>
        <dbReference type="ARBA" id="ARBA00022737"/>
    </source>
</evidence>
<dbReference type="InterPro" id="IPR049883">
    <property type="entry name" value="NOTCH1_EGF-like"/>
</dbReference>
<feature type="disulfide bond" evidence="14">
    <location>
        <begin position="2631"/>
        <end position="2646"/>
    </location>
</feature>
<dbReference type="GO" id="GO:0012505">
    <property type="term" value="C:endomembrane system"/>
    <property type="evidence" value="ECO:0007669"/>
    <property type="project" value="UniProtKB-SubCell"/>
</dbReference>
<dbReference type="PROSITE" id="PS01187">
    <property type="entry name" value="EGF_CA"/>
    <property type="match status" value="2"/>
</dbReference>
<dbReference type="InterPro" id="IPR036055">
    <property type="entry name" value="LDL_receptor-like_sf"/>
</dbReference>
<feature type="disulfide bond" evidence="14">
    <location>
        <begin position="2237"/>
        <end position="2252"/>
    </location>
</feature>
<keyword evidence="6 18" id="KW-0732">Signal</keyword>
<feature type="disulfide bond" evidence="14">
    <location>
        <begin position="2276"/>
        <end position="2291"/>
    </location>
</feature>
<feature type="disulfide bond" evidence="14">
    <location>
        <begin position="139"/>
        <end position="151"/>
    </location>
</feature>
<dbReference type="Gene3D" id="4.10.400.10">
    <property type="entry name" value="Low-density Lipoprotein Receptor"/>
    <property type="match status" value="53"/>
</dbReference>
<dbReference type="PANTHER" id="PTHR22722">
    <property type="entry name" value="LOW-DENSITY LIPOPROTEIN RECEPTOR-RELATED PROTEIN 2-RELATED"/>
    <property type="match status" value="1"/>
</dbReference>
<dbReference type="PROSITE" id="PS01209">
    <property type="entry name" value="LDLRA_1"/>
    <property type="match status" value="21"/>
</dbReference>
<feature type="disulfide bond" evidence="14">
    <location>
        <begin position="922"/>
        <end position="937"/>
    </location>
</feature>
<feature type="disulfide bond" evidence="14">
    <location>
        <begin position="1936"/>
        <end position="1951"/>
    </location>
</feature>
<feature type="disulfide bond" evidence="14">
    <location>
        <begin position="2834"/>
        <end position="2849"/>
    </location>
</feature>
<feature type="signal peptide" evidence="18">
    <location>
        <begin position="1"/>
        <end position="22"/>
    </location>
</feature>
<feature type="disulfide bond" evidence="14">
    <location>
        <begin position="1671"/>
        <end position="1686"/>
    </location>
</feature>
<feature type="disulfide bond" evidence="14">
    <location>
        <begin position="1232"/>
        <end position="1247"/>
    </location>
</feature>
<dbReference type="GO" id="GO:0005509">
    <property type="term" value="F:calcium ion binding"/>
    <property type="evidence" value="ECO:0007669"/>
    <property type="project" value="InterPro"/>
</dbReference>
<feature type="compositionally biased region" description="Basic and acidic residues" evidence="16">
    <location>
        <begin position="1890"/>
        <end position="1906"/>
    </location>
</feature>
<dbReference type="InterPro" id="IPR000742">
    <property type="entry name" value="EGF"/>
</dbReference>
<evidence type="ECO:0000256" key="13">
    <source>
        <dbReference type="PROSITE-ProRule" id="PRU00076"/>
    </source>
</evidence>
<dbReference type="InterPro" id="IPR002172">
    <property type="entry name" value="LDrepeatLR_classA_rpt"/>
</dbReference>
<feature type="repeat" description="LDL-receptor class B" evidence="15">
    <location>
        <begin position="3234"/>
        <end position="3277"/>
    </location>
</feature>
<feature type="disulfide bond" evidence="14">
    <location>
        <begin position="1357"/>
        <end position="1372"/>
    </location>
</feature>
<sequence length="3893" mass="427157">MGLLHRSALAAVFSVILVTGFAGKCGSNHWQCDDGACVLRSWRCDGAGDCLDGSDEMDCSCLPEEFECFDGTLCVKGSVVCDGQAQCPDGSDELNCSRFVGCLSGDWTCMNSICIPLSLWCNGFDDCGDNSDEEGCGYCGDLNVRCPNGTCLTLRERCDGIAQCSDGRDEPVTCGKLCRDKNGGCSHTCTDQLWGAVCSCPSGMKLSAKGAKCEDIDECAQPYGPCMHTCINTKGSFQCTCHPGFQLQGGNVCHAQGNGTKLLATKKRLIGLIAVKERTYKTLSVINSNPVALTFDLARNLVFWADGNGNIYKTEDQKNKVIYSGQTGIRFLAVDWLSGQLYWTSSELKGIYTGASDGSAVGIVMSKDTDPADLVLLPTESTMFWINKGPKTLMTIEKAGMDGFLRTSLVAVTAQSPRGLTLDVAARRLYWLSDFKKSVETVKVDGTGRYTFRELFKGRTAQNLAVFNGWFYWADDRRLWQAPVNQPSQKSFVLKGELTTVMVYHELQQPRGLSPCRKSGCLLCMPSLTSPTGFTCSCSEGKLPVLDGSCERFKLAYASPTSINTLEFTADGPVKAMIFSDEDIQTFDVDWKRGLVIWANLTGHVNARLLRGGRSLYIPTLKPVCTVRVDQKTGNVYWVSCDGLSVGATHIILPDQSTSNQLYQASGEIINLFVDWQRGQLYWLEDGQIINMKLGLLGGKAKTVYSSEDKSISHIVFDRKANCFLWSLQNELQVMSLLKMRKYSAGEGWTFPGLIAAAYEPYIVTLLNDVITLWNRQDGTRVKAVTLESGVVDVTVALKELQQDALVSSPQVNCIKPSVLCEGTLLCISQTQLCDGTQDCPDGSDEAACVEQCSKRGDFQCKDRKCVVRSLVCDGHPDCTDGSDEVGCPAKMTIKNVAPLKCRLGLKLCKDGSDCVLHSHVCDGEVDCKDGSDEEGCEYLCKADQFQCAHGRMCIDEKLVCDGTPQCQDRSDEMDCFTRTKSCSHRCDNKTRCIPDNFLCDGERDCVDGTDEVDCRESSSVAVTPPKVETPPEPACKSPSVMCEGTTLCISQSQLCDGMLDCPDGFDELHCLHACSDPGHFLCKNGRKCIAQALVCDGRSDCSDGSDELRCPTCPLHCDEGTVCLTSQQFCDGRMDCKDGFDERNCYKSDKDKGALKCAVGFKPCRDGSECILYSHVCDGEKDCKDGSDEKNCGVKSVTVTPKVETTLEPVCKSPSVMCPGTSLCISQSQLCDGMLDCPDGFDELHCLHACSDPAHFLCKNKRKCIEQALVCDGRSDCSDGSDELRCPTCPLHCDEGTVCLTSQQFCDGRMDCKDGFDERNCYKTGKKAAEASSLKCAVGFKACRDGRECILYSHMCDGEKDCKDGSDEKNCERKCVKGQFQCAHGRMCIDEKLVCDGTPQCQDRSDEMDCFTRTKSCSHRCDNKTRCIPDNFLCDGERDCKDGTDEADCYKSDKDPGALKCAVGFKPCRDGRECILYSHVCDGEKDCKDGSDEKDCGVKSVTVTPKVETNSRTDHFLCKNKRKCIEQALVCDGRSDCSDGSDELRCPTCPLHCDEGTVCLTSQQFCDGRMDCKDGFDERNCYKTGKKAAEASPLKCAVGFKPCRDGSECILYSHVCDGEKDCKDGSDEKDCGVKSVTVTPKVETTPEPVCKSPSVICPGTSLCISQSQLCDGMLDCPDGFDELHCLHACSDPDHFLCKNKRKCIEQALVCDGRSDCSDGSDELRCPTCPLHCDEGTVCLTSQQFCDGRMDCKDGFDERNCYKTGKKAAEASPLKCAVGFKACRDGRECILYSHVCDGEKDCKDGSDEKNCERQCKKGQFQCAHGRMCIDEKLVCDGTPQCQDRSDEMDCFTRTKSCSHRCDNKTRCIPDNFLCDGERDCVDGTDEADCSTDKGDAVNSKASEEASKSFSAQRPDCRSPSVFCESTALCMSPLQLCDGKLDCPDGSDELYCIDSCQKMGDFRCNDRRQCIERYLVCDGRSDCTDGSDETDCPAAAMPKTTAALNCRLGSKLCKDGSDCVMHTHVCDGEVDCKDGSDEEGCDLQCNPGQFQCRHGRKCIDNKQVCDGVPQCPDNSDELTCWTPTRSCALRCDQNSLCIPEVFICNGVRDCWDGSDETDCGNPGLHSNCKSPSIPCLTTSKCISQRQLCDGRKDCADGSDERPCLQKCPYDDEFLCKDRRRCIDKNLVCDGRLHCTDASDEVDCPTAVVYTAEAAPVKCRLGLTPCKDGSDCILYSHLCDGEVDCKDGSDEEGCDVDCKAGQFQCAHGRRCIEATLVCDGKPHCQDRSDEMDCFTRTKSCSHRCDNKTRCIPDNFLCDGERDCIDATDEADCGYPSQLRSCGAPSVLCRGGKLCISNTKLCDGKRDCPDGFDEESCVKRCPKTGDFMCKDRRRCVARGLVCDGRSDCTDGSDEERCPTVSIKPNIAGPLKCRLGWKPCKDRSECVLYSHLCDGEVDCKDGSDEDDCQYQCRPDQFQCAHGRMCIDKKLVCDGTPQCQDRSDEMDCFTRTKSCSHRCDNKTRCIPDNFLCDGERDCVDGTDEADCSKSDKKSLGTSSLKCAVGFKPCSDGSECILYSHVCDGEKDCKDGSDEEDCRRKSVNVAPTVGTTPEPVCKSPSVMCPGTSLCISQSQLCDGMLDCPDGFDELHCLHACSDPAHFLCKNKRKCVEQALVCDGRSDCSDGSDELRCPTCPLHCDEGTVCLTSQQFCDGRMDCKDGFDEKKCHKSDKNAAGASSLKCPLGFKPCRDGSECVLYSHVCDGEKDCKDGSDEKDCERQCKKSQFQCAHGKMCIDMKLVCDGTPQCQDRSDEMNCFKVSESCSHHCDNRSRCIPPTFLCDGERDCLDGTDETDCSEGGGKEPCLRGQLQCASGQCVSTSVRCDGHADCHDQSDEKNCRKPPHCPLEQRCPNSHVCLLKEWFCDGDKDCIDGSDEQNCKTSPMQCGTFQWSCASRDQCIPTFWRCDGVKDCKDQSDEAGCGPVKCPMHMFKCGSEECLDFQLVCDGIANCVDESDEGPGCLSNKCSSPHPPKCEHFCVNTPHGARCGCQTGFKIQADSLYCADVDECVEIQPPVCSHRCVNTHGSYVCQCPPGFILEPDGSSCKTEKEPGLLASVQYEVLFMGLRSSNMRVLLPPGQKPIFSLDYDWREQRVFWVCLQEESIKYVLHGEKHNIQTLVKGVKSDSIAVDWVAGNLYWVDGVAGQILAVRISDRVVTRQNFTVIVDEDLEQPHSLVLLPQKGIMLWSEIGKEPQIERAGMDGSERKVLLSHGLNWPVALAVDIVSDRIFWVDEKLKCIGSATMNGEDIKLLQLTEMSSPFSVAVFNDMVYWSDTQRKAIHGANKVTGKNRKVILKRPGQPFGLKAVHPLIQYNVPNPCEKLRCSHSCVLAPGPHALCRCPAGLLLAEDRFTCIPPENSSTSFLLLLSPTRLTKVFTRSLRGQVGLNQWPTHHAQSLPGINEASDLDFVLGDNMLYVADVGQDSVARIKVGDSTLTPEGQMLNLPGDTLTVLAVDWITQNLYWSSRQKPQIYVTSADGKFTSIVMQAGILDTTSIALHPPTGRMCFTAIGSSGNAALPQIDCAAMDGRNEMLLWKKTQLPNFLTFSSQGTTVYWADIATEVICSVDIDGSNYWEYKTGTGSPLIASLTRSDNILFWITRYNGTTTVWYSDGIQPKQVWFEVQTNVIAVKAYSANSQKGTNLCAEDNGGCSHLCLAYPGGHTCRCTQGYIAVNDIQCIPGLQCPEGSMPCRDRYKCLSSTQFCDQILDCQDGSDEEGCNAKENDVLVRTMSGQSCSSELCNGRGRCMVQKGKPVCECVQGYSGRFCQDEASSSVPVVLTVLFIICLLIAAAAFLQWRRWKAGREQPIDKENLMKDMEGQEAFPENFSNELYNPAEEERTTPVA</sequence>
<feature type="disulfide bond" evidence="14">
    <location>
        <begin position="1272"/>
        <end position="1287"/>
    </location>
</feature>
<evidence type="ECO:0000256" key="15">
    <source>
        <dbReference type="PROSITE-ProRule" id="PRU00461"/>
    </source>
</evidence>
<evidence type="ECO:0000259" key="19">
    <source>
        <dbReference type="PROSITE" id="PS50026"/>
    </source>
</evidence>
<dbReference type="InterPro" id="IPR023415">
    <property type="entry name" value="LDLR_class-A_CS"/>
</dbReference>
<dbReference type="InterPro" id="IPR000152">
    <property type="entry name" value="EGF-type_Asp/Asn_hydroxyl_site"/>
</dbReference>
<keyword evidence="8 17" id="KW-1133">Transmembrane helix</keyword>
<dbReference type="PRINTS" id="PR00261">
    <property type="entry name" value="LDLRECEPTOR"/>
</dbReference>
<proteinExistence type="predicted"/>
<evidence type="ECO:0000256" key="16">
    <source>
        <dbReference type="SAM" id="MobiDB-lite"/>
    </source>
</evidence>
<feature type="disulfide bond" evidence="14">
    <location>
        <begin position="1874"/>
        <end position="1889"/>
    </location>
</feature>
<feature type="disulfide bond" evidence="14">
    <location>
        <begin position="834"/>
        <end position="849"/>
    </location>
</feature>
<dbReference type="CDD" id="cd00112">
    <property type="entry name" value="LDLa"/>
    <property type="match status" value="49"/>
</dbReference>
<evidence type="ECO:0000256" key="11">
    <source>
        <dbReference type="ARBA" id="ARBA00023170"/>
    </source>
</evidence>
<feature type="disulfide bond" evidence="14">
    <location>
        <begin position="3753"/>
        <end position="3768"/>
    </location>
</feature>
<dbReference type="PROSITE" id="PS50026">
    <property type="entry name" value="EGF_3"/>
    <property type="match status" value="3"/>
</dbReference>
<dbReference type="SUPFAM" id="SSF57184">
    <property type="entry name" value="Growth factor receptor domain"/>
    <property type="match status" value="1"/>
</dbReference>
<feature type="disulfide bond" evidence="14">
    <location>
        <begin position="2756"/>
        <end position="2771"/>
    </location>
</feature>
<dbReference type="SUPFAM" id="SSF63825">
    <property type="entry name" value="YWTD domain"/>
    <property type="match status" value="3"/>
</dbReference>
<evidence type="ECO:0000313" key="21">
    <source>
        <dbReference type="Proteomes" id="UP000593565"/>
    </source>
</evidence>
<evidence type="ECO:0000256" key="8">
    <source>
        <dbReference type="ARBA" id="ARBA00022989"/>
    </source>
</evidence>
<evidence type="ECO:0000256" key="18">
    <source>
        <dbReference type="SAM" id="SignalP"/>
    </source>
</evidence>
<dbReference type="Pfam" id="PF07645">
    <property type="entry name" value="EGF_CA"/>
    <property type="match status" value="2"/>
</dbReference>
<evidence type="ECO:0000256" key="4">
    <source>
        <dbReference type="ARBA" id="ARBA00022583"/>
    </source>
</evidence>
<feature type="disulfide bond" evidence="14">
    <location>
        <begin position="2064"/>
        <end position="2079"/>
    </location>
</feature>